<evidence type="ECO:0000256" key="8">
    <source>
        <dbReference type="SAM" id="MobiDB-lite"/>
    </source>
</evidence>
<dbReference type="RefSeq" id="WP_338247549.1">
    <property type="nucleotide sequence ID" value="NZ_BSRI01000001.1"/>
</dbReference>
<protein>
    <recommendedName>
        <fullName evidence="9">Peptidase S53 domain-containing protein</fullName>
    </recommendedName>
</protein>
<dbReference type="InterPro" id="IPR023828">
    <property type="entry name" value="Peptidase_S8_Ser-AS"/>
</dbReference>
<evidence type="ECO:0000256" key="2">
    <source>
        <dbReference type="ARBA" id="ARBA00022670"/>
    </source>
</evidence>
<organism evidence="10 11">
    <name type="scientific">Dictyobacter halimunensis</name>
    <dbReference type="NCBI Taxonomy" id="3026934"/>
    <lineage>
        <taxon>Bacteria</taxon>
        <taxon>Bacillati</taxon>
        <taxon>Chloroflexota</taxon>
        <taxon>Ktedonobacteria</taxon>
        <taxon>Ktedonobacterales</taxon>
        <taxon>Dictyobacteraceae</taxon>
        <taxon>Dictyobacter</taxon>
    </lineage>
</organism>
<evidence type="ECO:0000256" key="7">
    <source>
        <dbReference type="ARBA" id="ARBA00023145"/>
    </source>
</evidence>
<dbReference type="CDD" id="cd11377">
    <property type="entry name" value="Pro-peptidase_S53"/>
    <property type="match status" value="1"/>
</dbReference>
<reference evidence="10 11" key="1">
    <citation type="submission" date="2023-02" db="EMBL/GenBank/DDBJ databases">
        <title>Dictyobacter halimunensis sp. nov., a new member of the class Ktedonobacteria from forest soil in a geothermal area.</title>
        <authorList>
            <person name="Rachmania M.K."/>
            <person name="Ningsih F."/>
            <person name="Sakai Y."/>
            <person name="Yabe S."/>
            <person name="Yokota A."/>
            <person name="Sjamsuridzal W."/>
        </authorList>
    </citation>
    <scope>NUCLEOTIDE SEQUENCE [LARGE SCALE GENOMIC DNA]</scope>
    <source>
        <strain evidence="10 11">S3.2.2.5</strain>
    </source>
</reference>
<feature type="compositionally biased region" description="Low complexity" evidence="8">
    <location>
        <begin position="595"/>
        <end position="613"/>
    </location>
</feature>
<dbReference type="PROSITE" id="PS51695">
    <property type="entry name" value="SEDOLISIN"/>
    <property type="match status" value="1"/>
</dbReference>
<dbReference type="InterPro" id="IPR015366">
    <property type="entry name" value="S53_propep"/>
</dbReference>
<dbReference type="Gene3D" id="3.40.50.200">
    <property type="entry name" value="Peptidase S8/S53 domain"/>
    <property type="match status" value="1"/>
</dbReference>
<evidence type="ECO:0000256" key="3">
    <source>
        <dbReference type="ARBA" id="ARBA00022723"/>
    </source>
</evidence>
<comment type="cofactor">
    <cofactor evidence="1">
        <name>Ca(2+)</name>
        <dbReference type="ChEBI" id="CHEBI:29108"/>
    </cofactor>
</comment>
<name>A0ABQ6FN26_9CHLR</name>
<dbReference type="PANTHER" id="PTHR14218:SF15">
    <property type="entry name" value="TRIPEPTIDYL-PEPTIDASE 1"/>
    <property type="match status" value="1"/>
</dbReference>
<evidence type="ECO:0000256" key="6">
    <source>
        <dbReference type="ARBA" id="ARBA00022837"/>
    </source>
</evidence>
<feature type="region of interest" description="Disordered" evidence="8">
    <location>
        <begin position="550"/>
        <end position="617"/>
    </location>
</feature>
<comment type="caution">
    <text evidence="10">The sequence shown here is derived from an EMBL/GenBank/DDBJ whole genome shotgun (WGS) entry which is preliminary data.</text>
</comment>
<keyword evidence="3" id="KW-0479">Metal-binding</keyword>
<keyword evidence="5" id="KW-0720">Serine protease</keyword>
<accession>A0ABQ6FN26</accession>
<dbReference type="Pfam" id="PF09286">
    <property type="entry name" value="Pro-kuma_activ"/>
    <property type="match status" value="1"/>
</dbReference>
<evidence type="ECO:0000256" key="5">
    <source>
        <dbReference type="ARBA" id="ARBA00022825"/>
    </source>
</evidence>
<dbReference type="InterPro" id="IPR008979">
    <property type="entry name" value="Galactose-bd-like_sf"/>
</dbReference>
<evidence type="ECO:0000313" key="10">
    <source>
        <dbReference type="EMBL" id="GLV53835.1"/>
    </source>
</evidence>
<keyword evidence="11" id="KW-1185">Reference proteome</keyword>
<sequence length="744" mass="77176">MLLALVSFVMFQGSELTFAKTLVPQGGRHTLPGHLAPVLKKYKPQHTTGANNQLQLSINLNLRNRDALDTLIANQRNPLSQSYQHYLTPQEFVDQFSPTQQSVDDVIAYLRSQGMQVSSVSPNRTLVDASGSVSNIEKAFGVTLNDYNINGRTVHAPSTDPTVPANLGDVILNIAGLDNVAQYKHAATQISNKPQTGPGGGYTPSELRTAYDVNSLISAGGDGTGQTTAIFELDGYKASDVNAYLSNYGLGAGKYSNVLVDGATNTAGAGAIEVELDMEVVSAISPGATQKIYIGPNSTTGVNDTYNKIVTDNQAKVTSISWGECESSSGNSELAALDAIFAQGAAQGQAFFAASGDSGAYDCGNGSTTLAVDSPADDPYVVGVGGTTLNVGSGGTYSSESAWGSGSEGGGGGISTYFNRPSYQSGPNLTNSKREVPDVSADANPSTGYSVYCTVTAAGCSSSGWISVGGTSAAAPLWAGIAGDTNEYLTAQGKATLGSASADLYKLYNTAQTYSAYHDVTSGNNLYYSATTGYDNATGIGSPDAWNIARDLAAGSGGGTPTPTPTPTTTPTPTPTTTPTPTPTPSPGGNVVKNGGFESGSSSWTESSSGGYEIVDSSNPHSGSNSAYLCGYNSCTDTIYQTVSVPSTATNITLSYWVYISTSESGSTCYDYFYARLRTSSGTIISTPQKLCNANAKGWTQYTFNVTSTLSSYKGQQVQVYFAGTTDSSLTSNFYVDDVALTVS</sequence>
<keyword evidence="7" id="KW-0865">Zymogen</keyword>
<evidence type="ECO:0000313" key="11">
    <source>
        <dbReference type="Proteomes" id="UP001344906"/>
    </source>
</evidence>
<gene>
    <name evidence="10" type="ORF">KDH_06860</name>
</gene>
<dbReference type="SMART" id="SM00944">
    <property type="entry name" value="Pro-kuma_activ"/>
    <property type="match status" value="1"/>
</dbReference>
<feature type="domain" description="Peptidase S53" evidence="9">
    <location>
        <begin position="201"/>
        <end position="555"/>
    </location>
</feature>
<dbReference type="SUPFAM" id="SSF52743">
    <property type="entry name" value="Subtilisin-like"/>
    <property type="match status" value="1"/>
</dbReference>
<dbReference type="EMBL" id="BSRI01000001">
    <property type="protein sequence ID" value="GLV53835.1"/>
    <property type="molecule type" value="Genomic_DNA"/>
</dbReference>
<keyword evidence="4" id="KW-0378">Hydrolase</keyword>
<dbReference type="InterPro" id="IPR036852">
    <property type="entry name" value="Peptidase_S8/S53_dom_sf"/>
</dbReference>
<dbReference type="Proteomes" id="UP001344906">
    <property type="component" value="Unassembled WGS sequence"/>
</dbReference>
<dbReference type="Gene3D" id="2.60.120.260">
    <property type="entry name" value="Galactose-binding domain-like"/>
    <property type="match status" value="1"/>
</dbReference>
<dbReference type="SUPFAM" id="SSF54897">
    <property type="entry name" value="Protease propeptides/inhibitors"/>
    <property type="match status" value="1"/>
</dbReference>
<evidence type="ECO:0000256" key="4">
    <source>
        <dbReference type="ARBA" id="ARBA00022801"/>
    </source>
</evidence>
<dbReference type="PROSITE" id="PS00138">
    <property type="entry name" value="SUBTILASE_SER"/>
    <property type="match status" value="1"/>
</dbReference>
<dbReference type="InterPro" id="IPR050819">
    <property type="entry name" value="Tripeptidyl-peptidase_I"/>
</dbReference>
<dbReference type="CDD" id="cd04056">
    <property type="entry name" value="Peptidases_S53"/>
    <property type="match status" value="1"/>
</dbReference>
<dbReference type="InterPro" id="IPR030400">
    <property type="entry name" value="Sedolisin_dom"/>
</dbReference>
<evidence type="ECO:0000256" key="1">
    <source>
        <dbReference type="ARBA" id="ARBA00001913"/>
    </source>
</evidence>
<keyword evidence="6" id="KW-0106">Calcium</keyword>
<proteinExistence type="predicted"/>
<evidence type="ECO:0000259" key="9">
    <source>
        <dbReference type="PROSITE" id="PS51695"/>
    </source>
</evidence>
<dbReference type="PANTHER" id="PTHR14218">
    <property type="entry name" value="PROTEASE S8 TRIPEPTIDYL PEPTIDASE I CLN2"/>
    <property type="match status" value="1"/>
</dbReference>
<feature type="compositionally biased region" description="Pro residues" evidence="8">
    <location>
        <begin position="562"/>
        <end position="586"/>
    </location>
</feature>
<keyword evidence="2" id="KW-0645">Protease</keyword>
<dbReference type="SUPFAM" id="SSF49785">
    <property type="entry name" value="Galactose-binding domain-like"/>
    <property type="match status" value="1"/>
</dbReference>